<keyword evidence="5" id="KW-0256">Endoplasmic reticulum</keyword>
<dbReference type="PANTHER" id="PTHR43847:SF1">
    <property type="entry name" value="BLL3993 PROTEIN"/>
    <property type="match status" value="1"/>
</dbReference>
<reference evidence="7" key="1">
    <citation type="submission" date="2023-03" db="EMBL/GenBank/DDBJ databases">
        <title>Massive genome expansion in bonnet fungi (Mycena s.s.) driven by repeated elements and novel gene families across ecological guilds.</title>
        <authorList>
            <consortium name="Lawrence Berkeley National Laboratory"/>
            <person name="Harder C.B."/>
            <person name="Miyauchi S."/>
            <person name="Viragh M."/>
            <person name="Kuo A."/>
            <person name="Thoen E."/>
            <person name="Andreopoulos B."/>
            <person name="Lu D."/>
            <person name="Skrede I."/>
            <person name="Drula E."/>
            <person name="Henrissat B."/>
            <person name="Morin E."/>
            <person name="Kohler A."/>
            <person name="Barry K."/>
            <person name="LaButti K."/>
            <person name="Morin E."/>
            <person name="Salamov A."/>
            <person name="Lipzen A."/>
            <person name="Mereny Z."/>
            <person name="Hegedus B."/>
            <person name="Baldrian P."/>
            <person name="Stursova M."/>
            <person name="Weitz H."/>
            <person name="Taylor A."/>
            <person name="Grigoriev I.V."/>
            <person name="Nagy L.G."/>
            <person name="Martin F."/>
            <person name="Kauserud H."/>
        </authorList>
    </citation>
    <scope>NUCLEOTIDE SEQUENCE</scope>
    <source>
        <strain evidence="7">CBHHK067</strain>
    </source>
</reference>
<dbReference type="GO" id="GO:0005789">
    <property type="term" value="C:endoplasmic reticulum membrane"/>
    <property type="evidence" value="ECO:0007669"/>
    <property type="project" value="UniProtKB-SubCell"/>
</dbReference>
<accession>A0AAD7DR87</accession>
<dbReference type="GO" id="GO:0004671">
    <property type="term" value="F:protein C-terminal S-isoprenylcysteine carboxyl O-methyltransferase activity"/>
    <property type="evidence" value="ECO:0007669"/>
    <property type="project" value="UniProtKB-EC"/>
</dbReference>
<comment type="subcellular location">
    <subcellularLocation>
        <location evidence="5">Endoplasmic reticulum membrane</location>
        <topology evidence="5">Multi-pass membrane protein</topology>
    </subcellularLocation>
    <subcellularLocation>
        <location evidence="1">Membrane</location>
        <topology evidence="1">Multi-pass membrane protein</topology>
    </subcellularLocation>
</comment>
<proteinExistence type="inferred from homology"/>
<keyword evidence="8" id="KW-1185">Reference proteome</keyword>
<keyword evidence="5" id="KW-0808">Transferase</keyword>
<comment type="caution">
    <text evidence="5">Lacks conserved residue(s) required for the propagation of feature annotation.</text>
</comment>
<keyword evidence="3 5" id="KW-1133">Transmembrane helix</keyword>
<dbReference type="EC" id="2.1.1.100" evidence="5"/>
<keyword evidence="5" id="KW-0489">Methyltransferase</keyword>
<evidence type="ECO:0000256" key="1">
    <source>
        <dbReference type="ARBA" id="ARBA00004141"/>
    </source>
</evidence>
<dbReference type="GO" id="GO:0032259">
    <property type="term" value="P:methylation"/>
    <property type="evidence" value="ECO:0007669"/>
    <property type="project" value="UniProtKB-KW"/>
</dbReference>
<evidence type="ECO:0000313" key="7">
    <source>
        <dbReference type="EMBL" id="KAJ7697155.1"/>
    </source>
</evidence>
<dbReference type="Pfam" id="PF04140">
    <property type="entry name" value="ICMT"/>
    <property type="match status" value="1"/>
</dbReference>
<evidence type="ECO:0000256" key="2">
    <source>
        <dbReference type="ARBA" id="ARBA00022692"/>
    </source>
</evidence>
<protein>
    <recommendedName>
        <fullName evidence="5">Protein-S-isoprenylcysteine O-methyltransferase</fullName>
        <ecNumber evidence="5">2.1.1.100</ecNumber>
    </recommendedName>
</protein>
<dbReference type="EMBL" id="JARKIE010000031">
    <property type="protein sequence ID" value="KAJ7697155.1"/>
    <property type="molecule type" value="Genomic_DNA"/>
</dbReference>
<keyword evidence="6" id="KW-0732">Signal</keyword>
<keyword evidence="4 5" id="KW-0472">Membrane</keyword>
<feature type="transmembrane region" description="Helical" evidence="5">
    <location>
        <begin position="195"/>
        <end position="213"/>
    </location>
</feature>
<keyword evidence="2 5" id="KW-0812">Transmembrane</keyword>
<comment type="catalytic activity">
    <reaction evidence="5">
        <text>[protein]-C-terminal S-[(2E,6E)-farnesyl]-L-cysteine + S-adenosyl-L-methionine = [protein]-C-terminal S-[(2E,6E)-farnesyl]-L-cysteine methyl ester + S-adenosyl-L-homocysteine</text>
        <dbReference type="Rhea" id="RHEA:21672"/>
        <dbReference type="Rhea" id="RHEA-COMP:12125"/>
        <dbReference type="Rhea" id="RHEA-COMP:12126"/>
        <dbReference type="ChEBI" id="CHEBI:57856"/>
        <dbReference type="ChEBI" id="CHEBI:59789"/>
        <dbReference type="ChEBI" id="CHEBI:90510"/>
        <dbReference type="ChEBI" id="CHEBI:90511"/>
        <dbReference type="EC" id="2.1.1.100"/>
    </reaction>
</comment>
<keyword evidence="5" id="KW-0949">S-adenosyl-L-methionine</keyword>
<feature type="signal peptide" evidence="6">
    <location>
        <begin position="1"/>
        <end position="15"/>
    </location>
</feature>
<evidence type="ECO:0000313" key="8">
    <source>
        <dbReference type="Proteomes" id="UP001221757"/>
    </source>
</evidence>
<organism evidence="7 8">
    <name type="scientific">Mycena rosella</name>
    <name type="common">Pink bonnet</name>
    <name type="synonym">Agaricus rosellus</name>
    <dbReference type="NCBI Taxonomy" id="1033263"/>
    <lineage>
        <taxon>Eukaryota</taxon>
        <taxon>Fungi</taxon>
        <taxon>Dikarya</taxon>
        <taxon>Basidiomycota</taxon>
        <taxon>Agaricomycotina</taxon>
        <taxon>Agaricomycetes</taxon>
        <taxon>Agaricomycetidae</taxon>
        <taxon>Agaricales</taxon>
        <taxon>Marasmiineae</taxon>
        <taxon>Mycenaceae</taxon>
        <taxon>Mycena</taxon>
    </lineage>
</organism>
<evidence type="ECO:0000256" key="4">
    <source>
        <dbReference type="ARBA" id="ARBA00023136"/>
    </source>
</evidence>
<feature type="chain" id="PRO_5042237740" description="Protein-S-isoprenylcysteine O-methyltransferase" evidence="6">
    <location>
        <begin position="16"/>
        <end position="244"/>
    </location>
</feature>
<dbReference type="PANTHER" id="PTHR43847">
    <property type="entry name" value="BLL3993 PROTEIN"/>
    <property type="match status" value="1"/>
</dbReference>
<dbReference type="InterPro" id="IPR052527">
    <property type="entry name" value="Metal_cation-efflux_comp"/>
</dbReference>
<evidence type="ECO:0000256" key="3">
    <source>
        <dbReference type="ARBA" id="ARBA00022989"/>
    </source>
</evidence>
<name>A0AAD7DR87_MYCRO</name>
<dbReference type="Gene3D" id="1.20.120.1630">
    <property type="match status" value="1"/>
</dbReference>
<dbReference type="InterPro" id="IPR007269">
    <property type="entry name" value="ICMT_MeTrfase"/>
</dbReference>
<comment type="similarity">
    <text evidence="5">Belongs to the class VI-like SAM-binding methyltransferase superfamily. Isoprenylcysteine carboxyl methyltransferase family.</text>
</comment>
<evidence type="ECO:0000256" key="6">
    <source>
        <dbReference type="SAM" id="SignalP"/>
    </source>
</evidence>
<sequence>MSLLKIPLLLSVALGIHVTMTPPNPPPTATEKLPPTGLERVAPRFPILLKVGRLGHLAVHAGFWVFCLAEIAVIAAQRVAPTSAYFPAATRLLGTLDPSRREGHLKITSIFLIGWVLNLVGGSIRLYCYRRLRTLFTFELSIRRDHHLIATGVYSVVRHPSYTGAFLAAIGVALCHLTPGAWLTECSGLPPGAVVPIWVVGLSIACAGLDARMRKEDRMLRDRFGTEWDAWAARVRYKLFPGVY</sequence>
<dbReference type="AlphaFoldDB" id="A0AAD7DR87"/>
<evidence type="ECO:0000256" key="5">
    <source>
        <dbReference type="RuleBase" id="RU362022"/>
    </source>
</evidence>
<dbReference type="Proteomes" id="UP001221757">
    <property type="component" value="Unassembled WGS sequence"/>
</dbReference>
<feature type="transmembrane region" description="Helical" evidence="5">
    <location>
        <begin position="107"/>
        <end position="128"/>
    </location>
</feature>
<feature type="transmembrane region" description="Helical" evidence="5">
    <location>
        <begin position="164"/>
        <end position="183"/>
    </location>
</feature>
<gene>
    <name evidence="7" type="ORF">B0H17DRAFT_1328923</name>
</gene>
<comment type="caution">
    <text evidence="7">The sequence shown here is derived from an EMBL/GenBank/DDBJ whole genome shotgun (WGS) entry which is preliminary data.</text>
</comment>